<keyword evidence="3" id="KW-1185">Reference proteome</keyword>
<proteinExistence type="predicted"/>
<name>W9GBU2_9MICO</name>
<dbReference type="OrthoDB" id="9923928at2"/>
<evidence type="ECO:0000313" key="3">
    <source>
        <dbReference type="Proteomes" id="UP000019489"/>
    </source>
</evidence>
<evidence type="ECO:0000313" key="2">
    <source>
        <dbReference type="EMBL" id="EWT03681.1"/>
    </source>
</evidence>
<dbReference type="PATRIC" id="fig|1386089.3.peg.18"/>
<gene>
    <name evidence="2" type="ORF">N865_08795</name>
</gene>
<sequence length="100" mass="10320">MATRVLVTLSGDSDPERVVHALRDLGPATVHAPAPELPGVAVAEVDDDAVESFVHDARSIEGVSVAEVDTLSSTQRAEPQSSGPRSAEPSDTSPGWSSTS</sequence>
<dbReference type="RefSeq" id="WP_034800221.1">
    <property type="nucleotide sequence ID" value="NZ_AWSA01000001.1"/>
</dbReference>
<organism evidence="2 3">
    <name type="scientific">Intrasporangium oryzae NRRL B-24470</name>
    <dbReference type="NCBI Taxonomy" id="1386089"/>
    <lineage>
        <taxon>Bacteria</taxon>
        <taxon>Bacillati</taxon>
        <taxon>Actinomycetota</taxon>
        <taxon>Actinomycetes</taxon>
        <taxon>Micrococcales</taxon>
        <taxon>Intrasporangiaceae</taxon>
        <taxon>Intrasporangium</taxon>
    </lineage>
</organism>
<accession>W9GBU2</accession>
<feature type="region of interest" description="Disordered" evidence="1">
    <location>
        <begin position="68"/>
        <end position="100"/>
    </location>
</feature>
<dbReference type="STRING" id="1386089.N865_08795"/>
<dbReference type="EMBL" id="AWSA01000001">
    <property type="protein sequence ID" value="EWT03681.1"/>
    <property type="molecule type" value="Genomic_DNA"/>
</dbReference>
<reference evidence="2 3" key="1">
    <citation type="submission" date="2013-08" db="EMBL/GenBank/DDBJ databases">
        <title>Intrasporangium oryzae NRRL B-24470.</title>
        <authorList>
            <person name="Liu H."/>
            <person name="Wang G."/>
        </authorList>
    </citation>
    <scope>NUCLEOTIDE SEQUENCE [LARGE SCALE GENOMIC DNA]</scope>
    <source>
        <strain evidence="2 3">NRRL B-24470</strain>
    </source>
</reference>
<evidence type="ECO:0000256" key="1">
    <source>
        <dbReference type="SAM" id="MobiDB-lite"/>
    </source>
</evidence>
<protein>
    <submittedName>
        <fullName evidence="2">Uncharacterized protein</fullName>
    </submittedName>
</protein>
<dbReference type="Proteomes" id="UP000019489">
    <property type="component" value="Unassembled WGS sequence"/>
</dbReference>
<comment type="caution">
    <text evidence="2">The sequence shown here is derived from an EMBL/GenBank/DDBJ whole genome shotgun (WGS) entry which is preliminary data.</text>
</comment>
<dbReference type="AlphaFoldDB" id="W9GBU2"/>
<feature type="compositionally biased region" description="Polar residues" evidence="1">
    <location>
        <begin position="70"/>
        <end position="100"/>
    </location>
</feature>